<comment type="caution">
    <text evidence="2">The sequence shown here is derived from an EMBL/GenBank/DDBJ whole genome shotgun (WGS) entry which is preliminary data.</text>
</comment>
<feature type="compositionally biased region" description="Basic and acidic residues" evidence="1">
    <location>
        <begin position="29"/>
        <end position="40"/>
    </location>
</feature>
<sequence>MVVWRGRRGSASGYASGETRSTVHPSISDLDRDASDHEHPLSSSSPSMFLLCLLTVFPRRLRPIGLALLARRVCLGHVWEDQTNGVYKLESRVCLGHRLLPLHFVLLSSLKASCLHLTGLFTSPPSSSSSPLRARCLAFASSSLLPPPSSPLLHTINTLQPVPMKFGPQTYDEFRDELWEEVFSQDTYGPTLPTLRDVYGFFESVIALASPPEEYEDSLSMVPAPTSALRLYPESLFTDFEQPTFRTLPPRPYLAGSVALNTIIPCSFPSSTGFAQPVVRLIGPAHALKILPIAVQPPPSAAYFILGHVLLGLSLGVQLSLAAVILALRWAVAPASSVATRTQGIQVGDWPSTIPGRVLEVLPSLDKAVLAASCTAVLQVVEEPRPCTGTEDVDPVEECETATFVDPQVVEIVQQSTEDVEQVKESKAVNSTTSVDAPQVVRDTPTHPAVEPTPPSSPISSVELDVTALSERVRSETAPRRHLVPDSGTVKTSGLAHSWLRDL</sequence>
<evidence type="ECO:0000313" key="2">
    <source>
        <dbReference type="EMBL" id="KAF7361234.1"/>
    </source>
</evidence>
<dbReference type="Proteomes" id="UP000623467">
    <property type="component" value="Unassembled WGS sequence"/>
</dbReference>
<protein>
    <submittedName>
        <fullName evidence="2">Uncharacterized protein</fullName>
    </submittedName>
</protein>
<evidence type="ECO:0000313" key="3">
    <source>
        <dbReference type="Proteomes" id="UP000623467"/>
    </source>
</evidence>
<reference evidence="2" key="1">
    <citation type="submission" date="2020-05" db="EMBL/GenBank/DDBJ databases">
        <title>Mycena genomes resolve the evolution of fungal bioluminescence.</title>
        <authorList>
            <person name="Tsai I.J."/>
        </authorList>
    </citation>
    <scope>NUCLEOTIDE SEQUENCE</scope>
    <source>
        <strain evidence="2">160909Yilan</strain>
    </source>
</reference>
<dbReference type="OrthoDB" id="3070878at2759"/>
<accession>A0A8H6YMV8</accession>
<keyword evidence="3" id="KW-1185">Reference proteome</keyword>
<gene>
    <name evidence="2" type="ORF">MSAN_01155500</name>
</gene>
<dbReference type="EMBL" id="JACAZH010000008">
    <property type="protein sequence ID" value="KAF7361234.1"/>
    <property type="molecule type" value="Genomic_DNA"/>
</dbReference>
<feature type="region of interest" description="Disordered" evidence="1">
    <location>
        <begin position="473"/>
        <end position="503"/>
    </location>
</feature>
<name>A0A8H6YMV8_9AGAR</name>
<organism evidence="2 3">
    <name type="scientific">Mycena sanguinolenta</name>
    <dbReference type="NCBI Taxonomy" id="230812"/>
    <lineage>
        <taxon>Eukaryota</taxon>
        <taxon>Fungi</taxon>
        <taxon>Dikarya</taxon>
        <taxon>Basidiomycota</taxon>
        <taxon>Agaricomycotina</taxon>
        <taxon>Agaricomycetes</taxon>
        <taxon>Agaricomycetidae</taxon>
        <taxon>Agaricales</taxon>
        <taxon>Marasmiineae</taxon>
        <taxon>Mycenaceae</taxon>
        <taxon>Mycena</taxon>
    </lineage>
</organism>
<dbReference type="AlphaFoldDB" id="A0A8H6YMV8"/>
<evidence type="ECO:0000256" key="1">
    <source>
        <dbReference type="SAM" id="MobiDB-lite"/>
    </source>
</evidence>
<feature type="region of interest" description="Disordered" evidence="1">
    <location>
        <begin position="1"/>
        <end position="44"/>
    </location>
</feature>
<proteinExistence type="predicted"/>